<evidence type="ECO:0000256" key="11">
    <source>
        <dbReference type="PIRSR" id="PIRSR000190-2"/>
    </source>
</evidence>
<dbReference type="HAMAP" id="MF_01629">
    <property type="entry name" value="PdxH"/>
    <property type="match status" value="1"/>
</dbReference>
<evidence type="ECO:0000259" key="13">
    <source>
        <dbReference type="Pfam" id="PF10590"/>
    </source>
</evidence>
<evidence type="ECO:0000313" key="14">
    <source>
        <dbReference type="EMBL" id="SFF47685.1"/>
    </source>
</evidence>
<reference evidence="14 15" key="1">
    <citation type="submission" date="2016-10" db="EMBL/GenBank/DDBJ databases">
        <authorList>
            <person name="de Groot N.N."/>
        </authorList>
    </citation>
    <scope>NUCLEOTIDE SEQUENCE [LARGE SCALE GENOMIC DNA]</scope>
    <source>
        <strain>GEY</strain>
        <strain evidence="15">DSM 9560</strain>
    </source>
</reference>
<evidence type="ECO:0000256" key="2">
    <source>
        <dbReference type="ARBA" id="ARBA00005037"/>
    </source>
</evidence>
<dbReference type="Pfam" id="PF01243">
    <property type="entry name" value="PNPOx_N"/>
    <property type="match status" value="1"/>
</dbReference>
<dbReference type="GO" id="GO:0010181">
    <property type="term" value="F:FMN binding"/>
    <property type="evidence" value="ECO:0007669"/>
    <property type="project" value="UniProtKB-UniRule"/>
</dbReference>
<keyword evidence="8 9" id="KW-0664">Pyridoxine biosynthesis</keyword>
<feature type="binding site" evidence="9 10">
    <location>
        <position position="121"/>
    </location>
    <ligand>
        <name>substrate</name>
    </ligand>
</feature>
<dbReference type="InterPro" id="IPR012349">
    <property type="entry name" value="Split_barrel_FMN-bd"/>
</dbReference>
<evidence type="ECO:0000256" key="6">
    <source>
        <dbReference type="ARBA" id="ARBA00022643"/>
    </source>
</evidence>
<dbReference type="AlphaFoldDB" id="A0A1I2IZ21"/>
<dbReference type="UniPathway" id="UPA01068">
    <property type="reaction ID" value="UER00304"/>
</dbReference>
<accession>A0A1I2IZ21</accession>
<dbReference type="Gene3D" id="2.30.110.10">
    <property type="entry name" value="Electron Transport, Fmn-binding Protein, Chain A"/>
    <property type="match status" value="1"/>
</dbReference>
<feature type="binding site" evidence="9 11">
    <location>
        <position position="80"/>
    </location>
    <ligand>
        <name>FMN</name>
        <dbReference type="ChEBI" id="CHEBI:58210"/>
    </ligand>
</feature>
<dbReference type="RefSeq" id="WP_221407705.1">
    <property type="nucleotide sequence ID" value="NZ_FONY01000039.1"/>
</dbReference>
<comment type="subunit">
    <text evidence="4 9">Homodimer.</text>
</comment>
<dbReference type="GO" id="GO:0004733">
    <property type="term" value="F:pyridoxamine phosphate oxidase activity"/>
    <property type="evidence" value="ECO:0007669"/>
    <property type="project" value="UniProtKB-UniRule"/>
</dbReference>
<keyword evidence="6 9" id="KW-0288">FMN</keyword>
<dbReference type="PANTHER" id="PTHR10851:SF0">
    <property type="entry name" value="PYRIDOXINE-5'-PHOSPHATE OXIDASE"/>
    <property type="match status" value="1"/>
</dbReference>
<evidence type="ECO:0000313" key="15">
    <source>
        <dbReference type="Proteomes" id="UP000199513"/>
    </source>
</evidence>
<dbReference type="NCBIfam" id="TIGR00558">
    <property type="entry name" value="pdxH"/>
    <property type="match status" value="1"/>
</dbReference>
<dbReference type="GO" id="GO:0008615">
    <property type="term" value="P:pyridoxine biosynthetic process"/>
    <property type="evidence" value="ECO:0007669"/>
    <property type="project" value="UniProtKB-UniRule"/>
</dbReference>
<evidence type="ECO:0000259" key="12">
    <source>
        <dbReference type="Pfam" id="PF01243"/>
    </source>
</evidence>
<comment type="function">
    <text evidence="9">Catalyzes the oxidation of either pyridoxine 5'-phosphate (PNP) or pyridoxamine 5'-phosphate (PMP) into pyridoxal 5'-phosphate (PLP).</text>
</comment>
<feature type="binding site" evidence="9 10">
    <location>
        <position position="129"/>
    </location>
    <ligand>
        <name>substrate</name>
    </ligand>
</feature>
<evidence type="ECO:0000256" key="7">
    <source>
        <dbReference type="ARBA" id="ARBA00023002"/>
    </source>
</evidence>
<evidence type="ECO:0000256" key="3">
    <source>
        <dbReference type="ARBA" id="ARBA00007301"/>
    </source>
</evidence>
<comment type="pathway">
    <text evidence="2 9">Cofactor metabolism; pyridoxal 5'-phosphate salvage; pyridoxal 5'-phosphate from pyridoxine 5'-phosphate: step 1/1.</text>
</comment>
<evidence type="ECO:0000256" key="9">
    <source>
        <dbReference type="HAMAP-Rule" id="MF_01629"/>
    </source>
</evidence>
<dbReference type="PIRSF" id="PIRSF000190">
    <property type="entry name" value="Pyd_amn-ph_oxd"/>
    <property type="match status" value="1"/>
</dbReference>
<dbReference type="EMBL" id="FONY01000039">
    <property type="protein sequence ID" value="SFF47685.1"/>
    <property type="molecule type" value="Genomic_DNA"/>
</dbReference>
<feature type="binding site" evidence="9 11">
    <location>
        <begin position="60"/>
        <end position="65"/>
    </location>
    <ligand>
        <name>FMN</name>
        <dbReference type="ChEBI" id="CHEBI:58210"/>
    </ligand>
</feature>
<feature type="binding site" evidence="9 10">
    <location>
        <begin position="189"/>
        <end position="191"/>
    </location>
    <ligand>
        <name>substrate</name>
    </ligand>
</feature>
<feature type="binding site" evidence="9 11">
    <location>
        <position position="183"/>
    </location>
    <ligand>
        <name>FMN</name>
        <dbReference type="ChEBI" id="CHEBI:58210"/>
    </ligand>
</feature>
<keyword evidence="15" id="KW-1185">Reference proteome</keyword>
<keyword evidence="7 9" id="KW-0560">Oxidoreductase</keyword>
<dbReference type="STRING" id="1003.SAMN04488541_103921"/>
<feature type="binding site" evidence="10">
    <location>
        <begin position="7"/>
        <end position="10"/>
    </location>
    <ligand>
        <name>substrate</name>
    </ligand>
</feature>
<feature type="binding site" evidence="9 10">
    <location>
        <position position="125"/>
    </location>
    <ligand>
        <name>substrate</name>
    </ligand>
</feature>
<feature type="binding site" evidence="9 10">
    <location>
        <position position="65"/>
    </location>
    <ligand>
        <name>substrate</name>
    </ligand>
</feature>
<dbReference type="InterPro" id="IPR019576">
    <property type="entry name" value="Pyridoxamine_oxidase_dimer_C"/>
</dbReference>
<evidence type="ECO:0000256" key="5">
    <source>
        <dbReference type="ARBA" id="ARBA00022630"/>
    </source>
</evidence>
<feature type="binding site" evidence="9 11">
    <location>
        <position position="193"/>
    </location>
    <ligand>
        <name>FMN</name>
        <dbReference type="ChEBI" id="CHEBI:58210"/>
    </ligand>
</feature>
<dbReference type="FunFam" id="2.30.110.10:FF:000005">
    <property type="entry name" value="NAD(P)H-hydrate epimerase"/>
    <property type="match status" value="1"/>
</dbReference>
<comment type="pathway">
    <text evidence="1 9">Cofactor metabolism; pyridoxal 5'-phosphate salvage; pyridoxal 5'-phosphate from pyridoxamine 5'-phosphate: step 1/1.</text>
</comment>
<evidence type="ECO:0000256" key="1">
    <source>
        <dbReference type="ARBA" id="ARBA00004738"/>
    </source>
</evidence>
<dbReference type="Proteomes" id="UP000199513">
    <property type="component" value="Unassembled WGS sequence"/>
</dbReference>
<feature type="binding site" evidence="9 11">
    <location>
        <begin position="138"/>
        <end position="139"/>
    </location>
    <ligand>
        <name>FMN</name>
        <dbReference type="ChEBI" id="CHEBI:58210"/>
    </ligand>
</feature>
<dbReference type="EC" id="1.4.3.5" evidence="9"/>
<comment type="cofactor">
    <cofactor evidence="9 11">
        <name>FMN</name>
        <dbReference type="ChEBI" id="CHEBI:58210"/>
    </cofactor>
    <text evidence="9 11">Binds 1 FMN per subunit.</text>
</comment>
<dbReference type="InterPro" id="IPR000659">
    <property type="entry name" value="Pyridox_Oxase"/>
</dbReference>
<organism evidence="14 15">
    <name type="scientific">Thermoflexibacter ruber</name>
    <dbReference type="NCBI Taxonomy" id="1003"/>
    <lineage>
        <taxon>Bacteria</taxon>
        <taxon>Pseudomonadati</taxon>
        <taxon>Bacteroidota</taxon>
        <taxon>Cytophagia</taxon>
        <taxon>Cytophagales</taxon>
        <taxon>Thermoflexibacteraceae</taxon>
        <taxon>Thermoflexibacter</taxon>
    </lineage>
</organism>
<dbReference type="PANTHER" id="PTHR10851">
    <property type="entry name" value="PYRIDOXINE-5-PHOSPHATE OXIDASE"/>
    <property type="match status" value="1"/>
</dbReference>
<feature type="binding site" evidence="9 11">
    <location>
        <position position="103"/>
    </location>
    <ligand>
        <name>FMN</name>
        <dbReference type="ChEBI" id="CHEBI:58210"/>
    </ligand>
</feature>
<comment type="similarity">
    <text evidence="3 9">Belongs to the pyridoxamine 5'-phosphate oxidase family.</text>
</comment>
<dbReference type="SUPFAM" id="SSF50475">
    <property type="entry name" value="FMN-binding split barrel"/>
    <property type="match status" value="1"/>
</dbReference>
<name>A0A1I2IZ21_9BACT</name>
<feature type="binding site" evidence="9 11">
    <location>
        <begin position="74"/>
        <end position="75"/>
    </location>
    <ligand>
        <name>FMN</name>
        <dbReference type="ChEBI" id="CHEBI:58210"/>
    </ligand>
</feature>
<feature type="binding site" evidence="9 11">
    <location>
        <position position="81"/>
    </location>
    <ligand>
        <name>FMN</name>
        <dbReference type="ChEBI" id="CHEBI:58210"/>
    </ligand>
</feature>
<feature type="domain" description="Pyridoxamine 5'-phosphate oxidase N-terminal" evidence="12">
    <location>
        <begin position="32"/>
        <end position="156"/>
    </location>
</feature>
<feature type="domain" description="Pyridoxine 5'-phosphate oxidase dimerisation C-terminal" evidence="13">
    <location>
        <begin position="170"/>
        <end position="210"/>
    </location>
</feature>
<dbReference type="InterPro" id="IPR011576">
    <property type="entry name" value="Pyridox_Oxase_N"/>
</dbReference>
<sequence length="210" mass="24375">MNIADMRKEYTLEKLDIESVKPNPFEQFKDWLHEAMNSQMLEPTAMHLATVSADGKPSGRIVLLKGVDTGFLFFTNYQSRKGKELATNPFASLTFYWAELERQVRIEGKVEKVSEEISNDYFHSRPKGSQIGAIASPQSQVIQDRNLLERQIQDLASQYQDSLPPRPAYWGGYRLVPEVLEFWQGRPSRLHDRIRYTKQGENWRIERLAP</sequence>
<dbReference type="PROSITE" id="PS01064">
    <property type="entry name" value="PYRIDOX_OXIDASE"/>
    <property type="match status" value="1"/>
</dbReference>
<keyword evidence="5 9" id="KW-0285">Flavoprotein</keyword>
<dbReference type="InterPro" id="IPR019740">
    <property type="entry name" value="Pyridox_Oxase_CS"/>
</dbReference>
<gene>
    <name evidence="9" type="primary">pdxH</name>
    <name evidence="14" type="ORF">SAMN04488541_103921</name>
</gene>
<comment type="catalytic activity">
    <reaction evidence="9">
        <text>pyridoxine 5'-phosphate + O2 = pyridoxal 5'-phosphate + H2O2</text>
        <dbReference type="Rhea" id="RHEA:15149"/>
        <dbReference type="ChEBI" id="CHEBI:15379"/>
        <dbReference type="ChEBI" id="CHEBI:16240"/>
        <dbReference type="ChEBI" id="CHEBI:58589"/>
        <dbReference type="ChEBI" id="CHEBI:597326"/>
        <dbReference type="EC" id="1.4.3.5"/>
    </reaction>
</comment>
<evidence type="ECO:0000256" key="4">
    <source>
        <dbReference type="ARBA" id="ARBA00011738"/>
    </source>
</evidence>
<proteinExistence type="inferred from homology"/>
<dbReference type="Pfam" id="PF10590">
    <property type="entry name" value="PNP_phzG_C"/>
    <property type="match status" value="1"/>
</dbReference>
<evidence type="ECO:0000256" key="10">
    <source>
        <dbReference type="PIRSR" id="PIRSR000190-1"/>
    </source>
</evidence>
<protein>
    <recommendedName>
        <fullName evidence="9">Pyridoxine/pyridoxamine 5'-phosphate oxidase</fullName>
        <ecNumber evidence="9">1.4.3.5</ecNumber>
    </recommendedName>
    <alternativeName>
        <fullName evidence="9">PNP/PMP oxidase</fullName>
        <shortName evidence="9">PNPOx</shortName>
    </alternativeName>
    <alternativeName>
        <fullName evidence="9">Pyridoxal 5'-phosphate synthase</fullName>
    </alternativeName>
</protein>
<dbReference type="NCBIfam" id="NF004231">
    <property type="entry name" value="PRK05679.1"/>
    <property type="match status" value="1"/>
</dbReference>
<comment type="catalytic activity">
    <reaction evidence="9">
        <text>pyridoxamine 5'-phosphate + O2 + H2O = pyridoxal 5'-phosphate + H2O2 + NH4(+)</text>
        <dbReference type="Rhea" id="RHEA:15817"/>
        <dbReference type="ChEBI" id="CHEBI:15377"/>
        <dbReference type="ChEBI" id="CHEBI:15379"/>
        <dbReference type="ChEBI" id="CHEBI:16240"/>
        <dbReference type="ChEBI" id="CHEBI:28938"/>
        <dbReference type="ChEBI" id="CHEBI:58451"/>
        <dbReference type="ChEBI" id="CHEBI:597326"/>
        <dbReference type="EC" id="1.4.3.5"/>
    </reaction>
</comment>
<evidence type="ECO:0000256" key="8">
    <source>
        <dbReference type="ARBA" id="ARBA00023096"/>
    </source>
</evidence>